<keyword evidence="5 7" id="KW-0472">Membrane</keyword>
<feature type="domain" description="Integral membrane bound transporter" evidence="8">
    <location>
        <begin position="434"/>
        <end position="559"/>
    </location>
</feature>
<name>A0A1H8J6G9_9ACTN</name>
<keyword evidence="10" id="KW-1185">Reference proteome</keyword>
<gene>
    <name evidence="9" type="ORF">SAMN05216267_1009176</name>
</gene>
<dbReference type="GO" id="GO:0005886">
    <property type="term" value="C:plasma membrane"/>
    <property type="evidence" value="ECO:0007669"/>
    <property type="project" value="UniProtKB-SubCell"/>
</dbReference>
<organism evidence="9 10">
    <name type="scientific">Actinacidiphila rubida</name>
    <dbReference type="NCBI Taxonomy" id="310780"/>
    <lineage>
        <taxon>Bacteria</taxon>
        <taxon>Bacillati</taxon>
        <taxon>Actinomycetota</taxon>
        <taxon>Actinomycetes</taxon>
        <taxon>Kitasatosporales</taxon>
        <taxon>Streptomycetaceae</taxon>
        <taxon>Actinacidiphila</taxon>
    </lineage>
</organism>
<dbReference type="Proteomes" id="UP000181951">
    <property type="component" value="Unassembled WGS sequence"/>
</dbReference>
<keyword evidence="4 7" id="KW-1133">Transmembrane helix</keyword>
<evidence type="ECO:0000256" key="4">
    <source>
        <dbReference type="ARBA" id="ARBA00022989"/>
    </source>
</evidence>
<evidence type="ECO:0000256" key="7">
    <source>
        <dbReference type="SAM" id="Phobius"/>
    </source>
</evidence>
<keyword evidence="2" id="KW-1003">Cell membrane</keyword>
<evidence type="ECO:0000256" key="6">
    <source>
        <dbReference type="ARBA" id="ARBA00043993"/>
    </source>
</evidence>
<accession>A0A1H8J6G9</accession>
<dbReference type="AlphaFoldDB" id="A0A1H8J6G9"/>
<feature type="transmembrane region" description="Helical" evidence="7">
    <location>
        <begin position="159"/>
        <end position="177"/>
    </location>
</feature>
<dbReference type="Pfam" id="PF13515">
    <property type="entry name" value="FUSC_2"/>
    <property type="match status" value="1"/>
</dbReference>
<dbReference type="RefSeq" id="WP_075016748.1">
    <property type="nucleotide sequence ID" value="NZ_FODD01000009.1"/>
</dbReference>
<dbReference type="OrthoDB" id="4638444at2"/>
<evidence type="ECO:0000256" key="3">
    <source>
        <dbReference type="ARBA" id="ARBA00022692"/>
    </source>
</evidence>
<dbReference type="InterPro" id="IPR049453">
    <property type="entry name" value="Memb_transporter_dom"/>
</dbReference>
<dbReference type="PANTHER" id="PTHR30509">
    <property type="entry name" value="P-HYDROXYBENZOIC ACID EFFLUX PUMP SUBUNIT-RELATED"/>
    <property type="match status" value="1"/>
</dbReference>
<dbReference type="PANTHER" id="PTHR30509:SF9">
    <property type="entry name" value="MULTIDRUG RESISTANCE PROTEIN MDTO"/>
    <property type="match status" value="1"/>
</dbReference>
<evidence type="ECO:0000256" key="2">
    <source>
        <dbReference type="ARBA" id="ARBA00022475"/>
    </source>
</evidence>
<feature type="transmembrane region" description="Helical" evidence="7">
    <location>
        <begin position="59"/>
        <end position="77"/>
    </location>
</feature>
<feature type="transmembrane region" description="Helical" evidence="7">
    <location>
        <begin position="469"/>
        <end position="490"/>
    </location>
</feature>
<feature type="transmembrane region" description="Helical" evidence="7">
    <location>
        <begin position="89"/>
        <end position="111"/>
    </location>
</feature>
<protein>
    <submittedName>
        <fullName evidence="9">Uncharacterized membrane protein YccC</fullName>
    </submittedName>
</protein>
<comment type="similarity">
    <text evidence="6">Belongs to the YccS/YhfK family.</text>
</comment>
<evidence type="ECO:0000259" key="8">
    <source>
        <dbReference type="Pfam" id="PF13515"/>
    </source>
</evidence>
<keyword evidence="3 7" id="KW-0812">Transmembrane</keyword>
<comment type="subcellular location">
    <subcellularLocation>
        <location evidence="1">Cell membrane</location>
        <topology evidence="1">Multi-pass membrane protein</topology>
    </subcellularLocation>
</comment>
<evidence type="ECO:0000313" key="10">
    <source>
        <dbReference type="Proteomes" id="UP000181951"/>
    </source>
</evidence>
<dbReference type="STRING" id="310780.SAMN05216267_1009176"/>
<proteinExistence type="inferred from homology"/>
<evidence type="ECO:0000313" key="9">
    <source>
        <dbReference type="EMBL" id="SEN75787.1"/>
    </source>
</evidence>
<feature type="transmembrane region" description="Helical" evidence="7">
    <location>
        <begin position="543"/>
        <end position="564"/>
    </location>
</feature>
<evidence type="ECO:0000256" key="5">
    <source>
        <dbReference type="ARBA" id="ARBA00023136"/>
    </source>
</evidence>
<evidence type="ECO:0000256" key="1">
    <source>
        <dbReference type="ARBA" id="ARBA00004651"/>
    </source>
</evidence>
<reference evidence="9 10" key="1">
    <citation type="submission" date="2016-10" db="EMBL/GenBank/DDBJ databases">
        <authorList>
            <person name="de Groot N.N."/>
        </authorList>
    </citation>
    <scope>NUCLEOTIDE SEQUENCE [LARGE SCALE GENOMIC DNA]</scope>
    <source>
        <strain evidence="9 10">CGMCC 4.2026</strain>
    </source>
</reference>
<dbReference type="EMBL" id="FODD01000009">
    <property type="protein sequence ID" value="SEN75787.1"/>
    <property type="molecule type" value="Genomic_DNA"/>
</dbReference>
<feature type="transmembrane region" description="Helical" evidence="7">
    <location>
        <begin position="117"/>
        <end position="147"/>
    </location>
</feature>
<feature type="transmembrane region" description="Helical" evidence="7">
    <location>
        <begin position="502"/>
        <end position="531"/>
    </location>
</feature>
<sequence>MATPAPVRQRAAHGLRALPARFKARDPWLAATRRAARAAIVMPGMFALCSRVIGSPEMATYGAFGAFSMLLLVDFAGPMSQRVRAQAGLSVVWIALMVLGTAVSSVTWLGVVAMVAVGFAVLFSGIVSSVTAGATTSLLLAFILPVSLASPVSALPDRVAGAGLAAAASLIAIVVLWPRPAADPLSAPAAQVCRAVAARLRADAVFALAPDDPGRAACTDAADRVEEAERTLRRAFDATPYRPTGLSSSARALVRLVDELTWLALIVAHSGPPPGTTGGGPVAATCAVRHAAADALDRCAELLGAPRSDPDALAEAIGRLGRRVDAMEAEATASLPVYRSAQDGQGEEMGEFITSLDQSFRAQELGYAVQQIAGNVDLFAAAERRGWWDRLLGREPGARTDPLTSAWERATAHVDRHSVWLHNSVRGAVGLGVAVTLADLTSVQHSFWVVLGALSVLRSNALNTGQNALRGLGGTLVGSVIGGALLQLIGDNTTLLWFLLPLAVLCAGIAPAAISFAAGQAAFTVTLVILFNIGQSPGWKVGLVRIEDIALGCAVSVVVGVLFWPRGAGAAVGKAMAEAYTDSADYLVGAVEYAVGCCSAGPEPAAAPLAEGRQAAASARRLDDAFRNYLAERGPKRAPLAEMSTLVTGVVGLRLAADAILGMWRRAGDVHNERERAAARGELLTGAGHVSGWYHTLAESLDGRQPPPAPLPHDLASDARLVQAVRRDLRDDQGQATATAVRIIWTGDHVDAARRLQGLLAPAARMAAVHGRIQPLPAPEAAAPEGTG</sequence>